<gene>
    <name evidence="3" type="ORF">SEMRO_681_G186380.1</name>
</gene>
<keyword evidence="1" id="KW-1133">Transmembrane helix</keyword>
<feature type="transmembrane region" description="Helical" evidence="1">
    <location>
        <begin position="269"/>
        <end position="290"/>
    </location>
</feature>
<evidence type="ECO:0000256" key="1">
    <source>
        <dbReference type="SAM" id="Phobius"/>
    </source>
</evidence>
<protein>
    <submittedName>
        <fullName evidence="3">U-box domain-containing protein</fullName>
    </submittedName>
</protein>
<dbReference type="OrthoDB" id="156568at2759"/>
<dbReference type="SMART" id="SM00504">
    <property type="entry name" value="Ubox"/>
    <property type="match status" value="1"/>
</dbReference>
<dbReference type="EMBL" id="CAICTM010000680">
    <property type="protein sequence ID" value="CAB9514888.1"/>
    <property type="molecule type" value="Genomic_DNA"/>
</dbReference>
<name>A0A9N8HLG4_9STRA</name>
<evidence type="ECO:0000259" key="2">
    <source>
        <dbReference type="SMART" id="SM00504"/>
    </source>
</evidence>
<feature type="domain" description="U-box" evidence="2">
    <location>
        <begin position="157"/>
        <end position="219"/>
    </location>
</feature>
<keyword evidence="1" id="KW-0472">Membrane</keyword>
<proteinExistence type="predicted"/>
<dbReference type="AlphaFoldDB" id="A0A9N8HLG4"/>
<dbReference type="Proteomes" id="UP001153069">
    <property type="component" value="Unassembled WGS sequence"/>
</dbReference>
<dbReference type="InterPro" id="IPR013083">
    <property type="entry name" value="Znf_RING/FYVE/PHD"/>
</dbReference>
<dbReference type="Gene3D" id="3.30.40.10">
    <property type="entry name" value="Zinc/RING finger domain, C3HC4 (zinc finger)"/>
    <property type="match status" value="2"/>
</dbReference>
<dbReference type="GO" id="GO:0004842">
    <property type="term" value="F:ubiquitin-protein transferase activity"/>
    <property type="evidence" value="ECO:0007669"/>
    <property type="project" value="InterPro"/>
</dbReference>
<reference evidence="3" key="1">
    <citation type="submission" date="2020-06" db="EMBL/GenBank/DDBJ databases">
        <authorList>
            <consortium name="Plant Systems Biology data submission"/>
        </authorList>
    </citation>
    <scope>NUCLEOTIDE SEQUENCE</scope>
    <source>
        <strain evidence="3">D6</strain>
    </source>
</reference>
<dbReference type="Pfam" id="PF04564">
    <property type="entry name" value="U-box"/>
    <property type="match status" value="1"/>
</dbReference>
<accession>A0A9N8HLG4</accession>
<evidence type="ECO:0000313" key="3">
    <source>
        <dbReference type="EMBL" id="CAB9514888.1"/>
    </source>
</evidence>
<keyword evidence="4" id="KW-1185">Reference proteome</keyword>
<dbReference type="PANTHER" id="PTHR46573">
    <property type="entry name" value="WD REPEAT, SAM AND U-BOX DOMAIN-CONTAINING PROTEIN 1"/>
    <property type="match status" value="1"/>
</dbReference>
<dbReference type="CDD" id="cd16655">
    <property type="entry name" value="RING-Ubox_WDSUB1-like"/>
    <property type="match status" value="1"/>
</dbReference>
<keyword evidence="1" id="KW-0812">Transmembrane</keyword>
<dbReference type="InterPro" id="IPR052085">
    <property type="entry name" value="WD-SAM-U-box"/>
</dbReference>
<dbReference type="SUPFAM" id="SSF57850">
    <property type="entry name" value="RING/U-box"/>
    <property type="match status" value="2"/>
</dbReference>
<sequence>MSTEDNNKEEAGSSHGHHGWTAVVEHQIHGDVADCDEIDAEMGLASPHQDASTRSINSITSNMSSSLSITGTSNERPPLLCPLTKQPLQDPVVNPTNGFSYERSAIDCEDEDRDQYIPNRVLKDYLQAVQGLQEEDSATMDHSGRSMTSSSKDLLDLLVCPITQELLEDPVIDHEGNTYERTAIVDWIQQHGDSPITRNPLSAQQLYDNNTLTEVIIKETVLYDGDGAAVLAAYHRSRIQAKRNENGVLDPGGEPTVIALQPNESTVRYALPCLMKLSCLSVLFVGFILLMHFMRLSKLED</sequence>
<dbReference type="PANTHER" id="PTHR46573:SF1">
    <property type="entry name" value="WD REPEAT, SAM AND U-BOX DOMAIN-CONTAINING PROTEIN 1"/>
    <property type="match status" value="1"/>
</dbReference>
<organism evidence="3 4">
    <name type="scientific">Seminavis robusta</name>
    <dbReference type="NCBI Taxonomy" id="568900"/>
    <lineage>
        <taxon>Eukaryota</taxon>
        <taxon>Sar</taxon>
        <taxon>Stramenopiles</taxon>
        <taxon>Ochrophyta</taxon>
        <taxon>Bacillariophyta</taxon>
        <taxon>Bacillariophyceae</taxon>
        <taxon>Bacillariophycidae</taxon>
        <taxon>Naviculales</taxon>
        <taxon>Naviculaceae</taxon>
        <taxon>Seminavis</taxon>
    </lineage>
</organism>
<comment type="caution">
    <text evidence="3">The sequence shown here is derived from an EMBL/GenBank/DDBJ whole genome shotgun (WGS) entry which is preliminary data.</text>
</comment>
<dbReference type="InterPro" id="IPR003613">
    <property type="entry name" value="Ubox_domain"/>
</dbReference>
<dbReference type="GO" id="GO:0016567">
    <property type="term" value="P:protein ubiquitination"/>
    <property type="evidence" value="ECO:0007669"/>
    <property type="project" value="InterPro"/>
</dbReference>
<evidence type="ECO:0000313" key="4">
    <source>
        <dbReference type="Proteomes" id="UP001153069"/>
    </source>
</evidence>